<evidence type="ECO:0000256" key="4">
    <source>
        <dbReference type="ARBA" id="ARBA00022801"/>
    </source>
</evidence>
<evidence type="ECO:0000313" key="10">
    <source>
        <dbReference type="EMBL" id="EHJ46146.1"/>
    </source>
</evidence>
<reference evidence="11" key="1">
    <citation type="journal article" date="2015" name="Genome Announc.">
        <title>High-Quality Draft Genome Sequence of Desulfovibrio carbinoliphilus FW-101-2B, an Organic Acid-Oxidizing Sulfate-Reducing Bacterium Isolated from Uranium(VI)-Contaminated Groundwater.</title>
        <authorList>
            <person name="Ramsay B.D."/>
            <person name="Hwang C."/>
            <person name="Woo H.L."/>
            <person name="Carroll S.L."/>
            <person name="Lucas S."/>
            <person name="Han J."/>
            <person name="Lapidus A.L."/>
            <person name="Cheng J.F."/>
            <person name="Goodwin L.A."/>
            <person name="Pitluck S."/>
            <person name="Peters L."/>
            <person name="Chertkov O."/>
            <person name="Held B."/>
            <person name="Detter J.C."/>
            <person name="Han C.S."/>
            <person name="Tapia R."/>
            <person name="Land M.L."/>
            <person name="Hauser L.J."/>
            <person name="Kyrpides N.C."/>
            <person name="Ivanova N.N."/>
            <person name="Mikhailova N."/>
            <person name="Pagani I."/>
            <person name="Woyke T."/>
            <person name="Arkin A.P."/>
            <person name="Dehal P."/>
            <person name="Chivian D."/>
            <person name="Criddle C.S."/>
            <person name="Wu W."/>
            <person name="Chakraborty R."/>
            <person name="Hazen T.C."/>
            <person name="Fields M.W."/>
        </authorList>
    </citation>
    <scope>NUCLEOTIDE SEQUENCE [LARGE SCALE GENOMIC DNA]</scope>
    <source>
        <strain evidence="11">FW-101-2B</strain>
    </source>
</reference>
<accession>G7QCJ0</accession>
<dbReference type="EC" id="3.4.-.-" evidence="8"/>
<dbReference type="InterPro" id="IPR036590">
    <property type="entry name" value="SRAP-like"/>
</dbReference>
<proteinExistence type="inferred from homology"/>
<dbReference type="PANTHER" id="PTHR13604:SF0">
    <property type="entry name" value="ABASIC SITE PROCESSING PROTEIN HMCES"/>
    <property type="match status" value="1"/>
</dbReference>
<evidence type="ECO:0000256" key="8">
    <source>
        <dbReference type="RuleBase" id="RU364100"/>
    </source>
</evidence>
<gene>
    <name evidence="10" type="ORF">DFW101_0129</name>
</gene>
<feature type="region of interest" description="Disordered" evidence="9">
    <location>
        <begin position="201"/>
        <end position="221"/>
    </location>
</feature>
<feature type="compositionally biased region" description="Pro residues" evidence="9">
    <location>
        <begin position="211"/>
        <end position="221"/>
    </location>
</feature>
<dbReference type="RefSeq" id="WP_009179604.1">
    <property type="nucleotide sequence ID" value="NZ_CM001368.1"/>
</dbReference>
<keyword evidence="11" id="KW-1185">Reference proteome</keyword>
<keyword evidence="2 8" id="KW-0645">Protease</keyword>
<dbReference type="OrthoDB" id="6192129at2"/>
<keyword evidence="4 8" id="KW-0378">Hydrolase</keyword>
<evidence type="ECO:0000256" key="1">
    <source>
        <dbReference type="ARBA" id="ARBA00008136"/>
    </source>
</evidence>
<dbReference type="Pfam" id="PF02586">
    <property type="entry name" value="SRAP"/>
    <property type="match status" value="1"/>
</dbReference>
<evidence type="ECO:0000313" key="11">
    <source>
        <dbReference type="Proteomes" id="UP000004662"/>
    </source>
</evidence>
<dbReference type="GO" id="GO:0016829">
    <property type="term" value="F:lyase activity"/>
    <property type="evidence" value="ECO:0007669"/>
    <property type="project" value="UniProtKB-KW"/>
</dbReference>
<dbReference type="HOGENOM" id="CLU_035990_6_2_7"/>
<dbReference type="GO" id="GO:0003697">
    <property type="term" value="F:single-stranded DNA binding"/>
    <property type="evidence" value="ECO:0007669"/>
    <property type="project" value="InterPro"/>
</dbReference>
<dbReference type="EMBL" id="CM001368">
    <property type="protein sequence ID" value="EHJ46146.1"/>
    <property type="molecule type" value="Genomic_DNA"/>
</dbReference>
<dbReference type="InterPro" id="IPR003738">
    <property type="entry name" value="SRAP"/>
</dbReference>
<dbReference type="GO" id="GO:0106300">
    <property type="term" value="P:protein-DNA covalent cross-linking repair"/>
    <property type="evidence" value="ECO:0007669"/>
    <property type="project" value="InterPro"/>
</dbReference>
<dbReference type="AlphaFoldDB" id="G7QCJ0"/>
<evidence type="ECO:0000256" key="6">
    <source>
        <dbReference type="ARBA" id="ARBA00023125"/>
    </source>
</evidence>
<sequence length="221" mass="24286">MCGRFALAVPRRLVAEAMGLPGMPDVPARPEIFPSELIEAVFVDRQAGRRMAGLFRWGFVPAFIFMKNPQAARPMINARAETVLDKPSFRAAARYRRCLIPAQGFFEWRKEPDGSKTRFFLTLPDAPVMALAGIYERAATPAGEVLDSAAILTREASPAMAGIHDRMPLILPPHTFAAWLDPLLTERRDIASLLTVPPPERFNMEAGGAPQAPPPDAVGRE</sequence>
<dbReference type="Proteomes" id="UP000004662">
    <property type="component" value="Chromosome"/>
</dbReference>
<dbReference type="STRING" id="694327.DFW101_0129"/>
<keyword evidence="5" id="KW-0190">Covalent protein-DNA linkage</keyword>
<evidence type="ECO:0000256" key="7">
    <source>
        <dbReference type="ARBA" id="ARBA00023239"/>
    </source>
</evidence>
<name>G7QCJ0_9BACT</name>
<evidence type="ECO:0000256" key="9">
    <source>
        <dbReference type="SAM" id="MobiDB-lite"/>
    </source>
</evidence>
<keyword evidence="3" id="KW-0227">DNA damage</keyword>
<comment type="similarity">
    <text evidence="1 8">Belongs to the SOS response-associated peptidase family.</text>
</comment>
<keyword evidence="7" id="KW-0456">Lyase</keyword>
<dbReference type="eggNOG" id="COG2135">
    <property type="taxonomic scope" value="Bacteria"/>
</dbReference>
<evidence type="ECO:0000256" key="3">
    <source>
        <dbReference type="ARBA" id="ARBA00022763"/>
    </source>
</evidence>
<protein>
    <recommendedName>
        <fullName evidence="8">Abasic site processing protein</fullName>
        <ecNumber evidence="8">3.4.-.-</ecNumber>
    </recommendedName>
</protein>
<evidence type="ECO:0000256" key="5">
    <source>
        <dbReference type="ARBA" id="ARBA00023124"/>
    </source>
</evidence>
<dbReference type="GO" id="GO:0008233">
    <property type="term" value="F:peptidase activity"/>
    <property type="evidence" value="ECO:0007669"/>
    <property type="project" value="UniProtKB-KW"/>
</dbReference>
<dbReference type="GO" id="GO:0006508">
    <property type="term" value="P:proteolysis"/>
    <property type="evidence" value="ECO:0007669"/>
    <property type="project" value="UniProtKB-KW"/>
</dbReference>
<organism evidence="10 11">
    <name type="scientific">Solidesulfovibrio carbinoliphilus subsp. oakridgensis</name>
    <dbReference type="NCBI Taxonomy" id="694327"/>
    <lineage>
        <taxon>Bacteria</taxon>
        <taxon>Pseudomonadati</taxon>
        <taxon>Thermodesulfobacteriota</taxon>
        <taxon>Desulfovibrionia</taxon>
        <taxon>Desulfovibrionales</taxon>
        <taxon>Desulfovibrionaceae</taxon>
        <taxon>Solidesulfovibrio</taxon>
    </lineage>
</organism>
<keyword evidence="6" id="KW-0238">DNA-binding</keyword>
<dbReference type="Gene3D" id="3.90.1680.10">
    <property type="entry name" value="SOS response associated peptidase-like"/>
    <property type="match status" value="1"/>
</dbReference>
<dbReference type="SUPFAM" id="SSF143081">
    <property type="entry name" value="BB1717-like"/>
    <property type="match status" value="1"/>
</dbReference>
<evidence type="ECO:0000256" key="2">
    <source>
        <dbReference type="ARBA" id="ARBA00022670"/>
    </source>
</evidence>
<dbReference type="PANTHER" id="PTHR13604">
    <property type="entry name" value="DC12-RELATED"/>
    <property type="match status" value="1"/>
</dbReference>